<gene>
    <name evidence="6" type="ORF">Lisr_0291</name>
</gene>
<keyword evidence="7" id="KW-1185">Reference proteome</keyword>
<keyword evidence="3" id="KW-0408">Iron</keyword>
<comment type="similarity">
    <text evidence="4">Belongs to the cyclic nucleotide phosphodiesterase class-III family.</text>
</comment>
<evidence type="ECO:0000259" key="5">
    <source>
        <dbReference type="Pfam" id="PF00149"/>
    </source>
</evidence>
<keyword evidence="2" id="KW-0378">Hydrolase</keyword>
<dbReference type="InterPro" id="IPR029052">
    <property type="entry name" value="Metallo-depent_PP-like"/>
</dbReference>
<dbReference type="RefSeq" id="WP_058500678.1">
    <property type="nucleotide sequence ID" value="NZ_CAAAJA010000004.1"/>
</dbReference>
<dbReference type="GO" id="GO:0016787">
    <property type="term" value="F:hydrolase activity"/>
    <property type="evidence" value="ECO:0007669"/>
    <property type="project" value="UniProtKB-KW"/>
</dbReference>
<dbReference type="Gene3D" id="3.60.21.10">
    <property type="match status" value="1"/>
</dbReference>
<dbReference type="EMBL" id="LNYH01000006">
    <property type="protein sequence ID" value="KTD33923.1"/>
    <property type="molecule type" value="Genomic_DNA"/>
</dbReference>
<evidence type="ECO:0000313" key="6">
    <source>
        <dbReference type="EMBL" id="KTD33923.1"/>
    </source>
</evidence>
<accession>A0A0W0WNN4</accession>
<dbReference type="OrthoDB" id="9811542at2"/>
<organism evidence="6 7">
    <name type="scientific">Legionella israelensis</name>
    <dbReference type="NCBI Taxonomy" id="454"/>
    <lineage>
        <taxon>Bacteria</taxon>
        <taxon>Pseudomonadati</taxon>
        <taxon>Pseudomonadota</taxon>
        <taxon>Gammaproteobacteria</taxon>
        <taxon>Legionellales</taxon>
        <taxon>Legionellaceae</taxon>
        <taxon>Legionella</taxon>
    </lineage>
</organism>
<dbReference type="AlphaFoldDB" id="A0A0W0WNN4"/>
<dbReference type="PANTHER" id="PTHR42988">
    <property type="entry name" value="PHOSPHOHYDROLASE"/>
    <property type="match status" value="1"/>
</dbReference>
<sequence>MKIVHISDLHFGLHEKSLIKPFLEDIFTLHPDVILISGDLTQRAKHWQFVEARFFFRELPGNVLVVPGNHDIPFYNPVARLLKPFKRFEQYVSAEFGCIYTDENVRILGLNSVNPQRIKNGKLHEEDFNKINTFFSKNAETLNILFFHHNFDSVYDFHKPLENADQLLECLKSSPVNIVCTGHLHYANLALFKKKQQQVGLILHGGSLFCKRSKDLLNSYFVLEVIEQECTIHWRAYKNTHFQLMKSCRIDFHQSAEQISKLIEDSFGHPPVITPSDKS</sequence>
<dbReference type="InterPro" id="IPR004843">
    <property type="entry name" value="Calcineurin-like_PHP"/>
</dbReference>
<evidence type="ECO:0000256" key="2">
    <source>
        <dbReference type="ARBA" id="ARBA00022801"/>
    </source>
</evidence>
<evidence type="ECO:0000256" key="4">
    <source>
        <dbReference type="ARBA" id="ARBA00025742"/>
    </source>
</evidence>
<evidence type="ECO:0000256" key="3">
    <source>
        <dbReference type="ARBA" id="ARBA00023004"/>
    </source>
</evidence>
<dbReference type="Pfam" id="PF00149">
    <property type="entry name" value="Metallophos"/>
    <property type="match status" value="1"/>
</dbReference>
<feature type="domain" description="Calcineurin-like phosphoesterase" evidence="5">
    <location>
        <begin position="1"/>
        <end position="186"/>
    </location>
</feature>
<reference evidence="6 7" key="1">
    <citation type="submission" date="2015-11" db="EMBL/GenBank/DDBJ databases">
        <title>Genomic analysis of 38 Legionella species identifies large and diverse effector repertoires.</title>
        <authorList>
            <person name="Burstein D."/>
            <person name="Amaro F."/>
            <person name="Zusman T."/>
            <person name="Lifshitz Z."/>
            <person name="Cohen O."/>
            <person name="Gilbert J.A."/>
            <person name="Pupko T."/>
            <person name="Shuman H.A."/>
            <person name="Segal G."/>
        </authorList>
    </citation>
    <scope>NUCLEOTIDE SEQUENCE [LARGE SCALE GENOMIC DNA]</scope>
    <source>
        <strain evidence="6 7">Bercovier 4</strain>
    </source>
</reference>
<dbReference type="SUPFAM" id="SSF56300">
    <property type="entry name" value="Metallo-dependent phosphatases"/>
    <property type="match status" value="1"/>
</dbReference>
<dbReference type="GO" id="GO:0046872">
    <property type="term" value="F:metal ion binding"/>
    <property type="evidence" value="ECO:0007669"/>
    <property type="project" value="UniProtKB-KW"/>
</dbReference>
<dbReference type="PATRIC" id="fig|454.4.peg.306"/>
<evidence type="ECO:0000313" key="7">
    <source>
        <dbReference type="Proteomes" id="UP000054761"/>
    </source>
</evidence>
<protein>
    <submittedName>
        <fullName evidence="6">3',5'-cyclic-nucleotide phosphodiesterase</fullName>
    </submittedName>
</protein>
<name>A0A0W0WNN4_9GAMM</name>
<evidence type="ECO:0000256" key="1">
    <source>
        <dbReference type="ARBA" id="ARBA00022723"/>
    </source>
</evidence>
<dbReference type="Proteomes" id="UP000054761">
    <property type="component" value="Unassembled WGS sequence"/>
</dbReference>
<keyword evidence="1" id="KW-0479">Metal-binding</keyword>
<comment type="caution">
    <text evidence="6">The sequence shown here is derived from an EMBL/GenBank/DDBJ whole genome shotgun (WGS) entry which is preliminary data.</text>
</comment>
<proteinExistence type="inferred from homology"/>
<dbReference type="InterPro" id="IPR050884">
    <property type="entry name" value="CNP_phosphodiesterase-III"/>
</dbReference>
<dbReference type="PANTHER" id="PTHR42988:SF2">
    <property type="entry name" value="CYCLIC NUCLEOTIDE PHOSPHODIESTERASE CBUA0032-RELATED"/>
    <property type="match status" value="1"/>
</dbReference>